<comment type="catalytic activity">
    <reaction evidence="5">
        <text>L-lysyl(79)-[histone H3] + 3 S-adenosyl-L-methionine = N(6),N(6),N(6)-trimethyl-L-lysyl(79)-[histone H3] + 3 S-adenosyl-L-homocysteine + 3 H(+)</text>
        <dbReference type="Rhea" id="RHEA:60328"/>
        <dbReference type="Rhea" id="RHEA-COMP:15549"/>
        <dbReference type="Rhea" id="RHEA-COMP:15552"/>
        <dbReference type="ChEBI" id="CHEBI:15378"/>
        <dbReference type="ChEBI" id="CHEBI:29969"/>
        <dbReference type="ChEBI" id="CHEBI:57856"/>
        <dbReference type="ChEBI" id="CHEBI:59789"/>
        <dbReference type="ChEBI" id="CHEBI:61961"/>
        <dbReference type="EC" id="2.1.1.360"/>
    </reaction>
</comment>
<evidence type="ECO:0000256" key="4">
    <source>
        <dbReference type="ARBA" id="ARBA00029821"/>
    </source>
</evidence>
<sequence>MTDAFSTAWLVEGADVERELDDIGNIWIRGRVSKTDGRLADLEYFDGSTEIDVPASDLRPLLPVFVPPPRRPAEGSAHTSPTSPTSPATSPPKEARYKPNDQPDPPQRENASLRQRIADLRAEAGLLDQSVQHLRVRQDLGLAALESANSSVAEARSGLNQRMSCANECLSEIMELVNEIKVTLGDAACSAGFRDLAVLNPHGEGAKIGKIKAENHEVIEAWVPVGACDAPGTTGAAHTARCAISSTLRLSGYPWPSVLETTVTWVRHHTAIGFAPIILFLDEPDLSKEEALMSLINTLEADMGHGMGELVRFVGCSQMQAAWREHGPLWEEFGSQSGSELSAKQILNCATATEYCRASGCAEWLLCNLDLDEAVCFSSPGGSSGVAEHFSAVGDISQIVYINHEAIVAEADKSGGATWFEHIQHFKISPVLKLPFMCRRFPNHDEEPQVLDHPEGTGEKTLLFWQRHNARLSEQYNFKKRSGGSTCSYFDGYMRGKVAVRVNALNDAVPRVHRWHGLGLQTVVCHPGAASILHYINCGGLDWFEAKYKVRGSEEANRLWFHVLAQERAKIGKDALKELYDDVLAIPASDLESQMAEGFVVPLNLASELKTFDSFWGWAVVGLGDELCVHMPLQVPPAPGAGIDMSLGQPLFHDLCPGEYIELDLHTESAEVPVLFLQVPPNQRGFLVLDIATTDILNDAGIFLCISCDDNNRPEFVAVSTASEQFSGWRCRVQAHRWPSSTVAVWVGCTVLAVGGLPLREHPFVSFEVLSESYESSTPKCRAHLRFEDELTLLPLELHGVYDIFHAAYKDVDGQALADEAGQVSSLELTYAEVEFAPFFNLLQMVAQPQPGESFLDLGSGTGRALLVAALSFPFLSCCRGYELLEPLHETAGSATATCVQQCHSSELAIAPVDLQLQSFLAEPWEQHAWDIVWVASLCLRPETLADITQRVLSLPPGARILTMDPFFGEGVPGLQPIFINGVAKITVEMSFGPASVYAVRRV</sequence>
<dbReference type="EC" id="2.1.1.360" evidence="1"/>
<organism evidence="8 9">
    <name type="scientific">Durusdinium trenchii</name>
    <dbReference type="NCBI Taxonomy" id="1381693"/>
    <lineage>
        <taxon>Eukaryota</taxon>
        <taxon>Sar</taxon>
        <taxon>Alveolata</taxon>
        <taxon>Dinophyceae</taxon>
        <taxon>Suessiales</taxon>
        <taxon>Symbiodiniaceae</taxon>
        <taxon>Durusdinium</taxon>
    </lineage>
</organism>
<name>A0ABP0PQW0_9DINO</name>
<accession>A0ABP0PQW0</accession>
<evidence type="ECO:0000256" key="2">
    <source>
        <dbReference type="ARBA" id="ARBA00020987"/>
    </source>
</evidence>
<keyword evidence="9" id="KW-1185">Reference proteome</keyword>
<dbReference type="InterPro" id="IPR030445">
    <property type="entry name" value="H3-K79_meTrfase"/>
</dbReference>
<dbReference type="Proteomes" id="UP001642464">
    <property type="component" value="Unassembled WGS sequence"/>
</dbReference>
<keyword evidence="3" id="KW-0156">Chromatin regulator</keyword>
<feature type="compositionally biased region" description="Low complexity" evidence="6">
    <location>
        <begin position="76"/>
        <end position="92"/>
    </location>
</feature>
<evidence type="ECO:0000313" key="8">
    <source>
        <dbReference type="EMBL" id="CAK9077374.1"/>
    </source>
</evidence>
<evidence type="ECO:0000256" key="3">
    <source>
        <dbReference type="ARBA" id="ARBA00022853"/>
    </source>
</evidence>
<evidence type="ECO:0000259" key="7">
    <source>
        <dbReference type="Pfam" id="PF08123"/>
    </source>
</evidence>
<reference evidence="8 9" key="1">
    <citation type="submission" date="2024-02" db="EMBL/GenBank/DDBJ databases">
        <authorList>
            <person name="Chen Y."/>
            <person name="Shah S."/>
            <person name="Dougan E. K."/>
            <person name="Thang M."/>
            <person name="Chan C."/>
        </authorList>
    </citation>
    <scope>NUCLEOTIDE SEQUENCE [LARGE SCALE GENOMIC DNA]</scope>
</reference>
<feature type="region of interest" description="Disordered" evidence="6">
    <location>
        <begin position="60"/>
        <end position="110"/>
    </location>
</feature>
<dbReference type="Gene3D" id="3.40.50.150">
    <property type="entry name" value="Vaccinia Virus protein VP39"/>
    <property type="match status" value="1"/>
</dbReference>
<dbReference type="InterPro" id="IPR025789">
    <property type="entry name" value="DOT1_dom"/>
</dbReference>
<evidence type="ECO:0000256" key="6">
    <source>
        <dbReference type="SAM" id="MobiDB-lite"/>
    </source>
</evidence>
<dbReference type="EMBL" id="CAXAMM010037613">
    <property type="protein sequence ID" value="CAK9077374.1"/>
    <property type="molecule type" value="Genomic_DNA"/>
</dbReference>
<comment type="caution">
    <text evidence="8">The sequence shown here is derived from an EMBL/GenBank/DDBJ whole genome shotgun (WGS) entry which is preliminary data.</text>
</comment>
<gene>
    <name evidence="8" type="ORF">SCF082_LOCUS37127</name>
</gene>
<dbReference type="InterPro" id="IPR029063">
    <property type="entry name" value="SAM-dependent_MTases_sf"/>
</dbReference>
<protein>
    <recommendedName>
        <fullName evidence="2">Histone-lysine N-methyltransferase, H3 lysine-79 specific</fullName>
        <ecNumber evidence="1">2.1.1.360</ecNumber>
    </recommendedName>
    <alternativeName>
        <fullName evidence="4">Histone H3-K79 methyltransferase</fullName>
    </alternativeName>
</protein>
<evidence type="ECO:0000313" key="9">
    <source>
        <dbReference type="Proteomes" id="UP001642464"/>
    </source>
</evidence>
<evidence type="ECO:0000256" key="5">
    <source>
        <dbReference type="ARBA" id="ARBA00047770"/>
    </source>
</evidence>
<dbReference type="PANTHER" id="PTHR21451">
    <property type="entry name" value="HISTONE H3 METHYLTRANSFERASE"/>
    <property type="match status" value="1"/>
</dbReference>
<dbReference type="Pfam" id="PF08123">
    <property type="entry name" value="DOT1"/>
    <property type="match status" value="1"/>
</dbReference>
<evidence type="ECO:0000256" key="1">
    <source>
        <dbReference type="ARBA" id="ARBA00012190"/>
    </source>
</evidence>
<proteinExistence type="predicted"/>
<dbReference type="PANTHER" id="PTHR21451:SF19">
    <property type="entry name" value="ACTIVATED IN BLOCKED UNFOLDED PROTEIN RESPONSE"/>
    <property type="match status" value="1"/>
</dbReference>
<feature type="domain" description="DOT1" evidence="7">
    <location>
        <begin position="830"/>
        <end position="968"/>
    </location>
</feature>
<dbReference type="SUPFAM" id="SSF53335">
    <property type="entry name" value="S-adenosyl-L-methionine-dependent methyltransferases"/>
    <property type="match status" value="1"/>
</dbReference>